<dbReference type="Proteomes" id="UP000613193">
    <property type="component" value="Unassembled WGS sequence"/>
</dbReference>
<accession>A0A934UNR2</accession>
<reference evidence="2" key="1">
    <citation type="submission" date="2020-12" db="EMBL/GenBank/DDBJ databases">
        <title>Bacterial novel species Mucilaginibacter sp. SD-g isolated from soil.</title>
        <authorList>
            <person name="Jung H.-Y."/>
        </authorList>
    </citation>
    <scope>NUCLEOTIDE SEQUENCE</scope>
    <source>
        <strain evidence="2">SD-g</strain>
    </source>
</reference>
<sequence>MIPILNKGISTIKNDGLIVFALRTFNFSIVKFKRLIGKGGNIDYKKWDNLKDRYKGQRIFIVGNGPSLNKMPLYLLKDEYKMCFNRFNLMYDRLNWKPDFYTVIDDLVVKDNYKEINEEILPYVNEAFFPDIHPSNVDFFRYIDNRPNVNWFIADEPKFHADLPKCGHNKTVVNAGLQIAAWLGFTEIYLIGVDMTFGEQKVKKLNSRDWEAGEDDPNHFDPRYFKKGRKYHNPTVHEMIEKFEDAKIFFDQLGVKVFNAGVGGKLEVFPRVEFNSLFNYTDSQLIDLLNSIENLKKIGKTFTYIEQNTEHYKSIESLPDMFKTGTDIGAKLIPQLIGKYNPIGPYKNLYYFVKAESNIQL</sequence>
<proteinExistence type="predicted"/>
<protein>
    <submittedName>
        <fullName evidence="2">DUF115 domain-containing protein</fullName>
    </submittedName>
</protein>
<dbReference type="AlphaFoldDB" id="A0A934UNR2"/>
<evidence type="ECO:0000313" key="2">
    <source>
        <dbReference type="EMBL" id="MBK0380679.1"/>
    </source>
</evidence>
<feature type="domain" description="6-hydroxymethylpterin diphosphokinase MptE-like" evidence="1">
    <location>
        <begin position="45"/>
        <end position="198"/>
    </location>
</feature>
<dbReference type="EMBL" id="JAEHFW010000003">
    <property type="protein sequence ID" value="MBK0380679.1"/>
    <property type="molecule type" value="Genomic_DNA"/>
</dbReference>
<dbReference type="Gene3D" id="3.90.1480.10">
    <property type="entry name" value="Alpha-2,3-sialyltransferase"/>
    <property type="match status" value="1"/>
</dbReference>
<gene>
    <name evidence="2" type="ORF">I5M19_15250</name>
</gene>
<dbReference type="InterPro" id="IPR002826">
    <property type="entry name" value="MptE-like"/>
</dbReference>
<keyword evidence="3" id="KW-1185">Reference proteome</keyword>
<organism evidence="2 3">
    <name type="scientific">Mucilaginibacter segetis</name>
    <dbReference type="NCBI Taxonomy" id="2793071"/>
    <lineage>
        <taxon>Bacteria</taxon>
        <taxon>Pseudomonadati</taxon>
        <taxon>Bacteroidota</taxon>
        <taxon>Sphingobacteriia</taxon>
        <taxon>Sphingobacteriales</taxon>
        <taxon>Sphingobacteriaceae</taxon>
        <taxon>Mucilaginibacter</taxon>
    </lineage>
</organism>
<comment type="caution">
    <text evidence="2">The sequence shown here is derived from an EMBL/GenBank/DDBJ whole genome shotgun (WGS) entry which is preliminary data.</text>
</comment>
<dbReference type="Pfam" id="PF01973">
    <property type="entry name" value="MptE-like"/>
    <property type="match status" value="1"/>
</dbReference>
<evidence type="ECO:0000259" key="1">
    <source>
        <dbReference type="Pfam" id="PF01973"/>
    </source>
</evidence>
<dbReference type="RefSeq" id="WP_200067222.1">
    <property type="nucleotide sequence ID" value="NZ_JAEHFW010000003.1"/>
</dbReference>
<evidence type="ECO:0000313" key="3">
    <source>
        <dbReference type="Proteomes" id="UP000613193"/>
    </source>
</evidence>
<name>A0A934UNR2_9SPHI</name>